<keyword evidence="1" id="KW-0812">Transmembrane</keyword>
<evidence type="ECO:0000256" key="1">
    <source>
        <dbReference type="SAM" id="Phobius"/>
    </source>
</evidence>
<dbReference type="PANTHER" id="PTHR23028">
    <property type="entry name" value="ACETYLTRANSFERASE"/>
    <property type="match status" value="1"/>
</dbReference>
<dbReference type="EMBL" id="JACHFK010000001">
    <property type="protein sequence ID" value="MBB5374816.1"/>
    <property type="molecule type" value="Genomic_DNA"/>
</dbReference>
<proteinExistence type="predicted"/>
<dbReference type="InterPro" id="IPR002656">
    <property type="entry name" value="Acyl_transf_3_dom"/>
</dbReference>
<gene>
    <name evidence="3" type="ORF">HNQ07_000260</name>
</gene>
<keyword evidence="1" id="KW-1133">Transmembrane helix</keyword>
<feature type="transmembrane region" description="Helical" evidence="1">
    <location>
        <begin position="138"/>
        <end position="157"/>
    </location>
</feature>
<accession>A0A7W8KB23</accession>
<evidence type="ECO:0000259" key="2">
    <source>
        <dbReference type="Pfam" id="PF01757"/>
    </source>
</evidence>
<feature type="transmembrane region" description="Helical" evidence="1">
    <location>
        <begin position="292"/>
        <end position="313"/>
    </location>
</feature>
<feature type="transmembrane region" description="Helical" evidence="1">
    <location>
        <begin position="163"/>
        <end position="182"/>
    </location>
</feature>
<reference evidence="3 4" key="1">
    <citation type="submission" date="2020-08" db="EMBL/GenBank/DDBJ databases">
        <title>Genomic Encyclopedia of Type Strains, Phase IV (KMG-IV): sequencing the most valuable type-strain genomes for metagenomic binning, comparative biology and taxonomic classification.</title>
        <authorList>
            <person name="Goeker M."/>
        </authorList>
    </citation>
    <scope>NUCLEOTIDE SEQUENCE [LARGE SCALE GENOMIC DNA]</scope>
    <source>
        <strain evidence="3 4">DSM 27521</strain>
    </source>
</reference>
<feature type="transmembrane region" description="Helical" evidence="1">
    <location>
        <begin position="81"/>
        <end position="102"/>
    </location>
</feature>
<dbReference type="Pfam" id="PF01757">
    <property type="entry name" value="Acyl_transf_3"/>
    <property type="match status" value="1"/>
</dbReference>
<dbReference type="Proteomes" id="UP000539473">
    <property type="component" value="Unassembled WGS sequence"/>
</dbReference>
<organism evidence="3 4">
    <name type="scientific">Deinococcus metalli</name>
    <dbReference type="NCBI Taxonomy" id="1141878"/>
    <lineage>
        <taxon>Bacteria</taxon>
        <taxon>Thermotogati</taxon>
        <taxon>Deinococcota</taxon>
        <taxon>Deinococci</taxon>
        <taxon>Deinococcales</taxon>
        <taxon>Deinococcaceae</taxon>
        <taxon>Deinococcus</taxon>
    </lineage>
</organism>
<comment type="caution">
    <text evidence="3">The sequence shown here is derived from an EMBL/GenBank/DDBJ whole genome shotgun (WGS) entry which is preliminary data.</text>
</comment>
<evidence type="ECO:0000313" key="3">
    <source>
        <dbReference type="EMBL" id="MBB5374816.1"/>
    </source>
</evidence>
<dbReference type="GO" id="GO:0016747">
    <property type="term" value="F:acyltransferase activity, transferring groups other than amino-acyl groups"/>
    <property type="evidence" value="ECO:0007669"/>
    <property type="project" value="InterPro"/>
</dbReference>
<evidence type="ECO:0000313" key="4">
    <source>
        <dbReference type="Proteomes" id="UP000539473"/>
    </source>
</evidence>
<feature type="transmembrane region" description="Helical" evidence="1">
    <location>
        <begin position="108"/>
        <end position="131"/>
    </location>
</feature>
<feature type="transmembrane region" description="Helical" evidence="1">
    <location>
        <begin position="202"/>
        <end position="222"/>
    </location>
</feature>
<protein>
    <submittedName>
        <fullName evidence="3">Peptidoglycan/LPS O-acetylase OafA/YrhL</fullName>
    </submittedName>
</protein>
<sequence>MTPLNVLIGGHQAVLVFFILSGFVLTLMLTRGGGMPYGPYVWRRVTRLYLPYITVILIAAALNVELYHGRLPEFGLWINQFWHLPISLGVLLNHVGFVGPFNTDQFDYAIWSLVHEMRISLLFPLLLAAVLKLGWRRSVVAAGLLSVAVTPLYHLTIARHPNVATSLLTLHYLLPFTVGTLLALHLRDVQRWYAARGRTERVVLAVAAVVSYFVSSLPQTLWGLDTPMILEWLALPGATLLLVFALASDRVGRLLAVQPAPFLGRISYSLYLTHPVTMLATLHLLHGRLPVALLPVIGLALTVPVATLVYWAVEQPSIRLGHRVAAWTSRRPGLEAG</sequence>
<dbReference type="AlphaFoldDB" id="A0A7W8KB23"/>
<feature type="domain" description="Acyltransferase 3" evidence="2">
    <location>
        <begin position="8"/>
        <end position="311"/>
    </location>
</feature>
<feature type="transmembrane region" description="Helical" evidence="1">
    <location>
        <begin position="228"/>
        <end position="247"/>
    </location>
</feature>
<name>A0A7W8KB23_9DEIO</name>
<feature type="transmembrane region" description="Helical" evidence="1">
    <location>
        <begin position="12"/>
        <end position="29"/>
    </location>
</feature>
<feature type="transmembrane region" description="Helical" evidence="1">
    <location>
        <begin position="49"/>
        <end position="69"/>
    </location>
</feature>
<keyword evidence="1" id="KW-0472">Membrane</keyword>
<dbReference type="InterPro" id="IPR050879">
    <property type="entry name" value="Acyltransferase_3"/>
</dbReference>